<dbReference type="OrthoDB" id="439924at2"/>
<gene>
    <name evidence="3" type="ordered locus">Spica_1059</name>
</gene>
<dbReference type="SMART" id="SM00028">
    <property type="entry name" value="TPR"/>
    <property type="match status" value="2"/>
</dbReference>
<keyword evidence="2" id="KW-1133">Transmembrane helix</keyword>
<feature type="repeat" description="TPR" evidence="1">
    <location>
        <begin position="83"/>
        <end position="116"/>
    </location>
</feature>
<evidence type="ECO:0000256" key="1">
    <source>
        <dbReference type="PROSITE-ProRule" id="PRU00339"/>
    </source>
</evidence>
<feature type="transmembrane region" description="Helical" evidence="2">
    <location>
        <begin position="16"/>
        <end position="39"/>
    </location>
</feature>
<dbReference type="Proteomes" id="UP000000503">
    <property type="component" value="Chromosome"/>
</dbReference>
<keyword evidence="2" id="KW-0472">Membrane</keyword>
<dbReference type="SUPFAM" id="SSF48452">
    <property type="entry name" value="TPR-like"/>
    <property type="match status" value="1"/>
</dbReference>
<dbReference type="HOGENOM" id="CLU_1239690_0_0_12"/>
<evidence type="ECO:0000256" key="2">
    <source>
        <dbReference type="SAM" id="Phobius"/>
    </source>
</evidence>
<keyword evidence="4" id="KW-1185">Reference proteome</keyword>
<dbReference type="InterPro" id="IPR011990">
    <property type="entry name" value="TPR-like_helical_dom_sf"/>
</dbReference>
<dbReference type="KEGG" id="scd:Spica_1059"/>
<dbReference type="STRING" id="744872.Spica_1059"/>
<dbReference type="eggNOG" id="ENOG5032PBK">
    <property type="taxonomic scope" value="Bacteria"/>
</dbReference>
<keyword evidence="2" id="KW-0812">Transmembrane</keyword>
<proteinExistence type="predicted"/>
<dbReference type="AlphaFoldDB" id="F8EXI0"/>
<keyword evidence="1" id="KW-0802">TPR repeat</keyword>
<protein>
    <submittedName>
        <fullName evidence="3">Tetratricopeptide TPR_1 repeat-containing protein</fullName>
    </submittedName>
</protein>
<organism evidence="3 4">
    <name type="scientific">Gracilinema caldarium (strain ATCC 51460 / DSM 7334 / H1)</name>
    <name type="common">Treponema caldarium</name>
    <dbReference type="NCBI Taxonomy" id="744872"/>
    <lineage>
        <taxon>Bacteria</taxon>
        <taxon>Pseudomonadati</taxon>
        <taxon>Spirochaetota</taxon>
        <taxon>Spirochaetia</taxon>
        <taxon>Spirochaetales</taxon>
        <taxon>Breznakiellaceae</taxon>
        <taxon>Gracilinema</taxon>
    </lineage>
</organism>
<dbReference type="Pfam" id="PF13432">
    <property type="entry name" value="TPR_16"/>
    <property type="match status" value="1"/>
</dbReference>
<accession>F8EXI0</accession>
<reference evidence="4" key="1">
    <citation type="journal article" date="2013" name="Stand. Genomic Sci.">
        <title>Genome sequence of the thermophilic fresh-water bacterium Spirochaeta caldaria type strain (H1(T)), reclassification of Spirochaeta caldaria, Spirochaeta stenostrepta, and Spirochaeta zuelzerae in the genus Treponema as Treponema caldaria comb. nov., Treponema stenostrepta comb. nov., and Treponema zuelzerae comb. nov., and emendation of the genus Treponema.</title>
        <authorList>
            <person name="Abt B."/>
            <person name="Goker M."/>
            <person name="Scheuner C."/>
            <person name="Han C."/>
            <person name="Lu M."/>
            <person name="Misra M."/>
            <person name="Lapidus A."/>
            <person name="Nolan M."/>
            <person name="Lucas S."/>
            <person name="Hammon N."/>
            <person name="Deshpande S."/>
            <person name="Cheng J.F."/>
            <person name="Tapia R."/>
            <person name="Goodwin L.A."/>
            <person name="Pitluck S."/>
            <person name="Liolios K."/>
            <person name="Pagani I."/>
            <person name="Ivanova N."/>
            <person name="Mavromatis K."/>
            <person name="Mikhailova N."/>
            <person name="Huntemann M."/>
            <person name="Pati A."/>
            <person name="Chen A."/>
            <person name="Palaniappan K."/>
            <person name="Land M."/>
            <person name="Hauser L."/>
            <person name="Jeffries C.D."/>
            <person name="Rohde M."/>
            <person name="Spring S."/>
            <person name="Gronow S."/>
            <person name="Detter J.C."/>
            <person name="Bristow J."/>
            <person name="Eisen J.A."/>
            <person name="Markowitz V."/>
            <person name="Hugenholtz P."/>
            <person name="Kyrpides N.C."/>
            <person name="Woyke T."/>
            <person name="Klenk H.P."/>
        </authorList>
    </citation>
    <scope>NUCLEOTIDE SEQUENCE</scope>
    <source>
        <strain evidence="4">ATCC 51460 / DSM 7334 / H1</strain>
    </source>
</reference>
<name>F8EXI0_GRAC1</name>
<dbReference type="InterPro" id="IPR019734">
    <property type="entry name" value="TPR_rpt"/>
</dbReference>
<dbReference type="PROSITE" id="PS50005">
    <property type="entry name" value="TPR"/>
    <property type="match status" value="1"/>
</dbReference>
<dbReference type="RefSeq" id="WP_013968518.1">
    <property type="nucleotide sequence ID" value="NC_015732.1"/>
</dbReference>
<dbReference type="EMBL" id="CP002868">
    <property type="protein sequence ID" value="AEJ19207.1"/>
    <property type="molecule type" value="Genomic_DNA"/>
</dbReference>
<evidence type="ECO:0000313" key="3">
    <source>
        <dbReference type="EMBL" id="AEJ19207.1"/>
    </source>
</evidence>
<dbReference type="Gene3D" id="1.25.40.10">
    <property type="entry name" value="Tetratricopeptide repeat domain"/>
    <property type="match status" value="1"/>
</dbReference>
<sequence length="238" mass="26367">MKGDTQEQKSAGLDPALALFTIILQIVLSLIGIAAFIMFHSCSMGEKKLSGHTLEQYQQALELYNQGRFQDVVQITAASKPSYPTVMLQGKALFFTGNYKEAERALTKALELRPASVEARLYLAYVERSFGNDEKARTIAEDILTDDPDNYKAYRVLAELSEHGAIKQRYLNQALAAMGEGALLFVERARIRWIAGDGSRALEDLVAALTLIPEDSTLRSPVLALQKTITSQVQELVR</sequence>
<evidence type="ECO:0000313" key="4">
    <source>
        <dbReference type="Proteomes" id="UP000000503"/>
    </source>
</evidence>